<dbReference type="RefSeq" id="WP_168206884.1">
    <property type="nucleotide sequence ID" value="NZ_CP036339.1"/>
</dbReference>
<keyword evidence="4" id="KW-1185">Reference proteome</keyword>
<evidence type="ECO:0008006" key="5">
    <source>
        <dbReference type="Google" id="ProtNLM"/>
    </source>
</evidence>
<dbReference type="Gene3D" id="2.40.50.100">
    <property type="match status" value="1"/>
</dbReference>
<keyword evidence="1" id="KW-0813">Transport</keyword>
<dbReference type="EMBL" id="CP036339">
    <property type="protein sequence ID" value="QDT73557.1"/>
    <property type="molecule type" value="Genomic_DNA"/>
</dbReference>
<feature type="region of interest" description="Disordered" evidence="2">
    <location>
        <begin position="440"/>
        <end position="462"/>
    </location>
</feature>
<dbReference type="PANTHER" id="PTHR30097">
    <property type="entry name" value="CATION EFFLUX SYSTEM PROTEIN CUSB"/>
    <property type="match status" value="1"/>
</dbReference>
<protein>
    <recommendedName>
        <fullName evidence="5">HlyD family secretion protein</fullName>
    </recommendedName>
</protein>
<dbReference type="KEGG" id="llh:I41_27460"/>
<dbReference type="GO" id="GO:0015679">
    <property type="term" value="P:plasma membrane copper ion transport"/>
    <property type="evidence" value="ECO:0007669"/>
    <property type="project" value="TreeGrafter"/>
</dbReference>
<organism evidence="3 4">
    <name type="scientific">Lacipirellula limnantheis</name>
    <dbReference type="NCBI Taxonomy" id="2528024"/>
    <lineage>
        <taxon>Bacteria</taxon>
        <taxon>Pseudomonadati</taxon>
        <taxon>Planctomycetota</taxon>
        <taxon>Planctomycetia</taxon>
        <taxon>Pirellulales</taxon>
        <taxon>Lacipirellulaceae</taxon>
        <taxon>Lacipirellula</taxon>
    </lineage>
</organism>
<evidence type="ECO:0000256" key="1">
    <source>
        <dbReference type="ARBA" id="ARBA00022448"/>
    </source>
</evidence>
<reference evidence="3 4" key="1">
    <citation type="submission" date="2019-02" db="EMBL/GenBank/DDBJ databases">
        <title>Deep-cultivation of Planctomycetes and their phenomic and genomic characterization uncovers novel biology.</title>
        <authorList>
            <person name="Wiegand S."/>
            <person name="Jogler M."/>
            <person name="Boedeker C."/>
            <person name="Pinto D."/>
            <person name="Vollmers J."/>
            <person name="Rivas-Marin E."/>
            <person name="Kohn T."/>
            <person name="Peeters S.H."/>
            <person name="Heuer A."/>
            <person name="Rast P."/>
            <person name="Oberbeckmann S."/>
            <person name="Bunk B."/>
            <person name="Jeske O."/>
            <person name="Meyerdierks A."/>
            <person name="Storesund J.E."/>
            <person name="Kallscheuer N."/>
            <person name="Luecker S."/>
            <person name="Lage O.M."/>
            <person name="Pohl T."/>
            <person name="Merkel B.J."/>
            <person name="Hornburger P."/>
            <person name="Mueller R.-W."/>
            <person name="Bruemmer F."/>
            <person name="Labrenz M."/>
            <person name="Spormann A.M."/>
            <person name="Op den Camp H."/>
            <person name="Overmann J."/>
            <person name="Amann R."/>
            <person name="Jetten M.S.M."/>
            <person name="Mascher T."/>
            <person name="Medema M.H."/>
            <person name="Devos D.P."/>
            <person name="Kaster A.-K."/>
            <person name="Ovreas L."/>
            <person name="Rohde M."/>
            <person name="Galperin M.Y."/>
            <person name="Jogler C."/>
        </authorList>
    </citation>
    <scope>NUCLEOTIDE SEQUENCE [LARGE SCALE GENOMIC DNA]</scope>
    <source>
        <strain evidence="3 4">I41</strain>
    </source>
</reference>
<gene>
    <name evidence="3" type="ORF">I41_27460</name>
</gene>
<dbReference type="PANTHER" id="PTHR30097:SF4">
    <property type="entry name" value="SLR6042 PROTEIN"/>
    <property type="match status" value="1"/>
</dbReference>
<evidence type="ECO:0000313" key="3">
    <source>
        <dbReference type="EMBL" id="QDT73557.1"/>
    </source>
</evidence>
<evidence type="ECO:0000313" key="4">
    <source>
        <dbReference type="Proteomes" id="UP000317909"/>
    </source>
</evidence>
<sequence>MAPKVIAAGLLAAIGLAGWRGWKNYQSMPAAATAEKPVGSTAVAGAVPVRISPQAKANMSLVSSPLKPTTYWRTVEFPGVIVERPGVTRRGVVAPITGVVTKLHAFPGDIVAASAPLATLRLLSDSVYNSQLELFKATKDSEIAQSQIERLNDAAQSGALPKSRLIDVQNELERLTARIHAYRQDLQARGLPAEQIDAAADGEFLTEILVRAPGEKESTAVAKRSAGEAVTSQEPEPFSFEVESLGAELGQQVAAGDVLFNLADHSELLIEGRGFKDDLPLIQTAIKNGWNVEVEFPHATEGDWPEIPHDLPIDHVANAVDPETRTFGFYAALENQRQSYSRNGKNRQLWRFRPGSQLRIRVPVEKFEKAFVVPQAAVVWEGPEAFVFQQDGQFYHRRPAQVLHQDRLFTVLAADAGLRSGDYIAQGAAASLNRVMKSQAQEASGAPAGMHVHPDGTTHAAH</sequence>
<proteinExistence type="predicted"/>
<name>A0A517TYV9_9BACT</name>
<dbReference type="GO" id="GO:0030313">
    <property type="term" value="C:cell envelope"/>
    <property type="evidence" value="ECO:0007669"/>
    <property type="project" value="TreeGrafter"/>
</dbReference>
<dbReference type="GO" id="GO:0060003">
    <property type="term" value="P:copper ion export"/>
    <property type="evidence" value="ECO:0007669"/>
    <property type="project" value="TreeGrafter"/>
</dbReference>
<dbReference type="AlphaFoldDB" id="A0A517TYV9"/>
<accession>A0A517TYV9</accession>
<dbReference type="InterPro" id="IPR051909">
    <property type="entry name" value="MFP_Cation_Efflux"/>
</dbReference>
<evidence type="ECO:0000256" key="2">
    <source>
        <dbReference type="SAM" id="MobiDB-lite"/>
    </source>
</evidence>
<dbReference type="Proteomes" id="UP000317909">
    <property type="component" value="Chromosome"/>
</dbReference>